<evidence type="ECO:0000313" key="4">
    <source>
        <dbReference type="EMBL" id="PRY51586.1"/>
    </source>
</evidence>
<evidence type="ECO:0000313" key="5">
    <source>
        <dbReference type="Proteomes" id="UP000238034"/>
    </source>
</evidence>
<keyword evidence="5" id="KW-1185">Reference proteome</keyword>
<dbReference type="Gene3D" id="2.60.40.3140">
    <property type="match status" value="1"/>
</dbReference>
<dbReference type="AlphaFoldDB" id="A0A2T0U0W0"/>
<proteinExistence type="predicted"/>
<dbReference type="OrthoDB" id="98874at2"/>
<dbReference type="Gene3D" id="2.60.120.1130">
    <property type="match status" value="1"/>
</dbReference>
<keyword evidence="1" id="KW-0732">Signal</keyword>
<evidence type="ECO:0000256" key="1">
    <source>
        <dbReference type="SAM" id="SignalP"/>
    </source>
</evidence>
<dbReference type="Gene3D" id="3.10.620.30">
    <property type="match status" value="1"/>
</dbReference>
<dbReference type="RefSeq" id="WP_106293969.1">
    <property type="nucleotide sequence ID" value="NZ_PVTH01000007.1"/>
</dbReference>
<dbReference type="EMBL" id="PVTH01000007">
    <property type="protein sequence ID" value="PRY51586.1"/>
    <property type="molecule type" value="Genomic_DNA"/>
</dbReference>
<dbReference type="Pfam" id="PF12969">
    <property type="entry name" value="DUF3857"/>
    <property type="match status" value="1"/>
</dbReference>
<sequence length="657" mass="74430">MKGSLLGVLLSLAPLLTVFAQDFQFGVHNLEELDQKQYAADATANAVVLREFGTARISSGSRTPLIFDYHVRIKIFNSKGFDQGDVIIPIYKTDNDRFESVSQIKAVTISQDENGNISRTPLDEKKVYKENKNKHWDHVKFAMPNMRDGCIIEYSYQLESPYVFNFRSWIFQWDIPKVYSEYIASIPAVYNYNVALKGGQPLTTNKAELEKDCFNPGGGVKADCSKLLFAMKNIPALVEEDYMTAASNFRSAITFELSDYVEYNGYKRKVTQEWKDIDLELKKETLFGAQIKKTDLFKGRLEPVLQGTTDELSKAKAVYAYIQKSFKWNKSRHFYSEDGIKKALENHTGNVADINLSLLAALGAAGVDADAVLLSTRDNGIINKLYPVLSDFNYVVAKVNIGDNSYLLDATDPLLPFGLLPIRCINDQGRVVSLTKPSYWTDLKASQKESKIYSLKLELAETGKIKGTITGYSKGYEAYNKRSAIKDFNSVEEYVENLDEKMPRIKILNFDIKNLDSLENSVVETYEVEIDAYDNLNREQISFNPYFMDPIQENPFKLDKRSYPVDWGAPSDTRVNVVLVYPDTFELANKPGNVGLALPEGGGRYMASMEQEGNQLTVSQMTQLNKSIYLAHEYPALKELFNKMVQTQKVEVIFKKK</sequence>
<reference evidence="4 5" key="1">
    <citation type="submission" date="2018-03" db="EMBL/GenBank/DDBJ databases">
        <title>Genomic Encyclopedia of Type Strains, Phase III (KMG-III): the genomes of soil and plant-associated and newly described type strains.</title>
        <authorList>
            <person name="Whitman W."/>
        </authorList>
    </citation>
    <scope>NUCLEOTIDE SEQUENCE [LARGE SCALE GENOMIC DNA]</scope>
    <source>
        <strain evidence="4 5">CGMCC 1.9313</strain>
    </source>
</reference>
<dbReference type="InterPro" id="IPR002931">
    <property type="entry name" value="Transglutaminase-like"/>
</dbReference>
<dbReference type="InterPro" id="IPR024618">
    <property type="entry name" value="DUF3857"/>
</dbReference>
<feature type="domain" description="DUF3857" evidence="3">
    <location>
        <begin position="68"/>
        <end position="205"/>
    </location>
</feature>
<comment type="caution">
    <text evidence="4">The sequence shown here is derived from an EMBL/GenBank/DDBJ whole genome shotgun (WGS) entry which is preliminary data.</text>
</comment>
<dbReference type="Pfam" id="PF01841">
    <property type="entry name" value="Transglut_core"/>
    <property type="match status" value="1"/>
</dbReference>
<feature type="signal peptide" evidence="1">
    <location>
        <begin position="1"/>
        <end position="20"/>
    </location>
</feature>
<evidence type="ECO:0000259" key="2">
    <source>
        <dbReference type="Pfam" id="PF01841"/>
    </source>
</evidence>
<feature type="domain" description="Transglutaminase-like" evidence="2">
    <location>
        <begin position="303"/>
        <end position="380"/>
    </location>
</feature>
<name>A0A2T0U0W0_9SPHI</name>
<feature type="chain" id="PRO_5015474103" evidence="1">
    <location>
        <begin position="21"/>
        <end position="657"/>
    </location>
</feature>
<dbReference type="Proteomes" id="UP000238034">
    <property type="component" value="Unassembled WGS sequence"/>
</dbReference>
<gene>
    <name evidence="4" type="ORF">B0I27_107174</name>
</gene>
<organism evidence="4 5">
    <name type="scientific">Arcticibacter pallidicorallinus</name>
    <dbReference type="NCBI Taxonomy" id="1259464"/>
    <lineage>
        <taxon>Bacteria</taxon>
        <taxon>Pseudomonadati</taxon>
        <taxon>Bacteroidota</taxon>
        <taxon>Sphingobacteriia</taxon>
        <taxon>Sphingobacteriales</taxon>
        <taxon>Sphingobacteriaceae</taxon>
        <taxon>Arcticibacter</taxon>
    </lineage>
</organism>
<protein>
    <submittedName>
        <fullName evidence="4">Uncharacterized protein DUF3857</fullName>
    </submittedName>
</protein>
<accession>A0A2T0U0W0</accession>
<evidence type="ECO:0000259" key="3">
    <source>
        <dbReference type="Pfam" id="PF12969"/>
    </source>
</evidence>